<dbReference type="InterPro" id="IPR027267">
    <property type="entry name" value="AH/BAR_dom_sf"/>
</dbReference>
<name>A0AAV2S5L6_MEGNR</name>
<dbReference type="GO" id="GO:0005737">
    <property type="term" value="C:cytoplasm"/>
    <property type="evidence" value="ECO:0007669"/>
    <property type="project" value="InterPro"/>
</dbReference>
<dbReference type="AlphaFoldDB" id="A0AAV2S5L6"/>
<dbReference type="Gene3D" id="1.20.1270.60">
    <property type="entry name" value="Arfaptin homology (AH) domain/BAR domain"/>
    <property type="match status" value="1"/>
</dbReference>
<feature type="non-terminal residue" evidence="2">
    <location>
        <position position="173"/>
    </location>
</feature>
<sequence>MSCAVPYTSITMSFAGFVKQINKANQFMNEMIGGVQGTKFSEDFVEMERKIDLYYELTVEVVEKTKKFLHPNSKSLTKMFRAKSVNSQPVGVLGECMVRYGKQLGEDGMYARALVETGETMKLICNIKSHLDDNMKISFLDPMFKFSQINFKEVMHHRKKLKGRRLDYDCKKR</sequence>
<comment type="caution">
    <text evidence="2">The sequence shown here is derived from an EMBL/GenBank/DDBJ whole genome shotgun (WGS) entry which is preliminary data.</text>
</comment>
<evidence type="ECO:0000259" key="1">
    <source>
        <dbReference type="PROSITE" id="PS51021"/>
    </source>
</evidence>
<evidence type="ECO:0000313" key="3">
    <source>
        <dbReference type="Proteomes" id="UP001497623"/>
    </source>
</evidence>
<organism evidence="2 3">
    <name type="scientific">Meganyctiphanes norvegica</name>
    <name type="common">Northern krill</name>
    <name type="synonym">Thysanopoda norvegica</name>
    <dbReference type="NCBI Taxonomy" id="48144"/>
    <lineage>
        <taxon>Eukaryota</taxon>
        <taxon>Metazoa</taxon>
        <taxon>Ecdysozoa</taxon>
        <taxon>Arthropoda</taxon>
        <taxon>Crustacea</taxon>
        <taxon>Multicrustacea</taxon>
        <taxon>Malacostraca</taxon>
        <taxon>Eumalacostraca</taxon>
        <taxon>Eucarida</taxon>
        <taxon>Euphausiacea</taxon>
        <taxon>Euphausiidae</taxon>
        <taxon>Meganyctiphanes</taxon>
    </lineage>
</organism>
<dbReference type="EMBL" id="CAXKWB010043019">
    <property type="protein sequence ID" value="CAL4158881.1"/>
    <property type="molecule type" value="Genomic_DNA"/>
</dbReference>
<evidence type="ECO:0000313" key="2">
    <source>
        <dbReference type="EMBL" id="CAL4158881.1"/>
    </source>
</evidence>
<reference evidence="2 3" key="1">
    <citation type="submission" date="2024-05" db="EMBL/GenBank/DDBJ databases">
        <authorList>
            <person name="Wallberg A."/>
        </authorList>
    </citation>
    <scope>NUCLEOTIDE SEQUENCE [LARGE SCALE GENOMIC DNA]</scope>
</reference>
<feature type="domain" description="BAR" evidence="1">
    <location>
        <begin position="29"/>
        <end position="173"/>
    </location>
</feature>
<protein>
    <recommendedName>
        <fullName evidence="1">BAR domain-containing protein</fullName>
    </recommendedName>
</protein>
<accession>A0AAV2S5L6</accession>
<dbReference type="SMART" id="SM00721">
    <property type="entry name" value="BAR"/>
    <property type="match status" value="1"/>
</dbReference>
<dbReference type="SUPFAM" id="SSF103657">
    <property type="entry name" value="BAR/IMD domain-like"/>
    <property type="match status" value="1"/>
</dbReference>
<proteinExistence type="predicted"/>
<dbReference type="InterPro" id="IPR004148">
    <property type="entry name" value="BAR_dom"/>
</dbReference>
<keyword evidence="3" id="KW-1185">Reference proteome</keyword>
<gene>
    <name evidence="2" type="ORF">MNOR_LOCUS32141</name>
</gene>
<dbReference type="PROSITE" id="PS51021">
    <property type="entry name" value="BAR"/>
    <property type="match status" value="1"/>
</dbReference>
<dbReference type="Pfam" id="PF03114">
    <property type="entry name" value="BAR"/>
    <property type="match status" value="1"/>
</dbReference>
<dbReference type="Proteomes" id="UP001497623">
    <property type="component" value="Unassembled WGS sequence"/>
</dbReference>